<keyword evidence="3" id="KW-0560">Oxidoreductase</keyword>
<dbReference type="InterPro" id="IPR002347">
    <property type="entry name" value="SDR_fam"/>
</dbReference>
<dbReference type="PRINTS" id="PR00080">
    <property type="entry name" value="SDRFAMILY"/>
</dbReference>
<dbReference type="PANTHER" id="PTHR42760:SF133">
    <property type="entry name" value="3-OXOACYL-[ACYL-CARRIER-PROTEIN] REDUCTASE"/>
    <property type="match status" value="1"/>
</dbReference>
<proteinExistence type="inferred from homology"/>
<dbReference type="GO" id="GO:0006633">
    <property type="term" value="P:fatty acid biosynthetic process"/>
    <property type="evidence" value="ECO:0007669"/>
    <property type="project" value="TreeGrafter"/>
</dbReference>
<sequence length="258" mass="27224">MPPLRHVLITGGSRGLGLSTAQLFARNSYRCTLLSRSQPALQTALSTLESSHLPASSPHACVVGDVASPGFWSTDGAFGKQYASGKIDVLVNCAGITETSAFVRCSEERMREVLETNLWGMMSGTRYLLRKRLIAASPGVEGEEEFKPAIINIASLLGVKGGRGAVAYAASKAGVLGFTRALASEVGRNGIRVNAVVPGYVSTDMTAGKNDSNVEGRFRIPAGRFGRPEEIAEAVLFLAQNQYAMNSVVNIDGGLSAT</sequence>
<comment type="similarity">
    <text evidence="1 4">Belongs to the short-chain dehydrogenases/reductases (SDR) family.</text>
</comment>
<evidence type="ECO:0000256" key="3">
    <source>
        <dbReference type="ARBA" id="ARBA00023002"/>
    </source>
</evidence>
<dbReference type="InterPro" id="IPR036291">
    <property type="entry name" value="NAD(P)-bd_dom_sf"/>
</dbReference>
<dbReference type="PRINTS" id="PR00081">
    <property type="entry name" value="GDHRDH"/>
</dbReference>
<dbReference type="AlphaFoldDB" id="A0A6A6V521"/>
<feature type="domain" description="Ketoreductase" evidence="5">
    <location>
        <begin position="5"/>
        <end position="199"/>
    </location>
</feature>
<evidence type="ECO:0000256" key="4">
    <source>
        <dbReference type="RuleBase" id="RU000363"/>
    </source>
</evidence>
<dbReference type="Pfam" id="PF00106">
    <property type="entry name" value="adh_short"/>
    <property type="match status" value="1"/>
</dbReference>
<accession>A0A6A6V521</accession>
<name>A0A6A6V521_9PLEO</name>
<dbReference type="PANTHER" id="PTHR42760">
    <property type="entry name" value="SHORT-CHAIN DEHYDROGENASES/REDUCTASES FAMILY MEMBER"/>
    <property type="match status" value="1"/>
</dbReference>
<reference evidence="6" key="1">
    <citation type="journal article" date="2020" name="Stud. Mycol.">
        <title>101 Dothideomycetes genomes: a test case for predicting lifestyles and emergence of pathogens.</title>
        <authorList>
            <person name="Haridas S."/>
            <person name="Albert R."/>
            <person name="Binder M."/>
            <person name="Bloem J."/>
            <person name="Labutti K."/>
            <person name="Salamov A."/>
            <person name="Andreopoulos B."/>
            <person name="Baker S."/>
            <person name="Barry K."/>
            <person name="Bills G."/>
            <person name="Bluhm B."/>
            <person name="Cannon C."/>
            <person name="Castanera R."/>
            <person name="Culley D."/>
            <person name="Daum C."/>
            <person name="Ezra D."/>
            <person name="Gonzalez J."/>
            <person name="Henrissat B."/>
            <person name="Kuo A."/>
            <person name="Liang C."/>
            <person name="Lipzen A."/>
            <person name="Lutzoni F."/>
            <person name="Magnuson J."/>
            <person name="Mondo S."/>
            <person name="Nolan M."/>
            <person name="Ohm R."/>
            <person name="Pangilinan J."/>
            <person name="Park H.-J."/>
            <person name="Ramirez L."/>
            <person name="Alfaro M."/>
            <person name="Sun H."/>
            <person name="Tritt A."/>
            <person name="Yoshinaga Y."/>
            <person name="Zwiers L.-H."/>
            <person name="Turgeon B."/>
            <person name="Goodwin S."/>
            <person name="Spatafora J."/>
            <person name="Crous P."/>
            <person name="Grigoriev I."/>
        </authorList>
    </citation>
    <scope>NUCLEOTIDE SEQUENCE</scope>
    <source>
        <strain evidence="6">CBS 119925</strain>
    </source>
</reference>
<evidence type="ECO:0000259" key="5">
    <source>
        <dbReference type="SMART" id="SM00822"/>
    </source>
</evidence>
<gene>
    <name evidence="6" type="ORF">M011DRAFT_407314</name>
</gene>
<dbReference type="OrthoDB" id="1669814at2759"/>
<dbReference type="EMBL" id="MU006584">
    <property type="protein sequence ID" value="KAF2745163.1"/>
    <property type="molecule type" value="Genomic_DNA"/>
</dbReference>
<dbReference type="GO" id="GO:0048038">
    <property type="term" value="F:quinone binding"/>
    <property type="evidence" value="ECO:0007669"/>
    <property type="project" value="TreeGrafter"/>
</dbReference>
<organism evidence="6 7">
    <name type="scientific">Sporormia fimetaria CBS 119925</name>
    <dbReference type="NCBI Taxonomy" id="1340428"/>
    <lineage>
        <taxon>Eukaryota</taxon>
        <taxon>Fungi</taxon>
        <taxon>Dikarya</taxon>
        <taxon>Ascomycota</taxon>
        <taxon>Pezizomycotina</taxon>
        <taxon>Dothideomycetes</taxon>
        <taxon>Pleosporomycetidae</taxon>
        <taxon>Pleosporales</taxon>
        <taxon>Sporormiaceae</taxon>
        <taxon>Sporormia</taxon>
    </lineage>
</organism>
<protein>
    <submittedName>
        <fullName evidence="6">NAD(P)-binding protein</fullName>
    </submittedName>
</protein>
<keyword evidence="2" id="KW-0521">NADP</keyword>
<evidence type="ECO:0000256" key="1">
    <source>
        <dbReference type="ARBA" id="ARBA00006484"/>
    </source>
</evidence>
<dbReference type="SMART" id="SM00822">
    <property type="entry name" value="PKS_KR"/>
    <property type="match status" value="1"/>
</dbReference>
<dbReference type="InterPro" id="IPR020904">
    <property type="entry name" value="Sc_DH/Rdtase_CS"/>
</dbReference>
<evidence type="ECO:0000313" key="6">
    <source>
        <dbReference type="EMBL" id="KAF2745163.1"/>
    </source>
</evidence>
<dbReference type="GO" id="GO:0016616">
    <property type="term" value="F:oxidoreductase activity, acting on the CH-OH group of donors, NAD or NADP as acceptor"/>
    <property type="evidence" value="ECO:0007669"/>
    <property type="project" value="TreeGrafter"/>
</dbReference>
<evidence type="ECO:0000256" key="2">
    <source>
        <dbReference type="ARBA" id="ARBA00022857"/>
    </source>
</evidence>
<keyword evidence="7" id="KW-1185">Reference proteome</keyword>
<dbReference type="InterPro" id="IPR057326">
    <property type="entry name" value="KR_dom"/>
</dbReference>
<dbReference type="SUPFAM" id="SSF51735">
    <property type="entry name" value="NAD(P)-binding Rossmann-fold domains"/>
    <property type="match status" value="1"/>
</dbReference>
<dbReference type="PROSITE" id="PS00061">
    <property type="entry name" value="ADH_SHORT"/>
    <property type="match status" value="1"/>
</dbReference>
<evidence type="ECO:0000313" key="7">
    <source>
        <dbReference type="Proteomes" id="UP000799440"/>
    </source>
</evidence>
<dbReference type="Proteomes" id="UP000799440">
    <property type="component" value="Unassembled WGS sequence"/>
</dbReference>
<dbReference type="Gene3D" id="3.40.50.720">
    <property type="entry name" value="NAD(P)-binding Rossmann-like Domain"/>
    <property type="match status" value="1"/>
</dbReference>